<dbReference type="RefSeq" id="WP_123254629.1">
    <property type="nucleotide sequence ID" value="NZ_RBED01000074.1"/>
</dbReference>
<comment type="caution">
    <text evidence="1">The sequence shown here is derived from an EMBL/GenBank/DDBJ whole genome shotgun (WGS) entry which is preliminary data.</text>
</comment>
<gene>
    <name evidence="1" type="ORF">D7003_06305</name>
</gene>
<keyword evidence="2" id="KW-1185">Reference proteome</keyword>
<proteinExistence type="predicted"/>
<dbReference type="EMBL" id="RBED01000074">
    <property type="protein sequence ID" value="RNL57381.1"/>
    <property type="molecule type" value="Genomic_DNA"/>
</dbReference>
<organism evidence="1 2">
    <name type="scientific">Arthrobacter oryzae</name>
    <dbReference type="NCBI Taxonomy" id="409290"/>
    <lineage>
        <taxon>Bacteria</taxon>
        <taxon>Bacillati</taxon>
        <taxon>Actinomycetota</taxon>
        <taxon>Actinomycetes</taxon>
        <taxon>Micrococcales</taxon>
        <taxon>Micrococcaceae</taxon>
        <taxon>Arthrobacter</taxon>
    </lineage>
</organism>
<evidence type="ECO:0000313" key="2">
    <source>
        <dbReference type="Proteomes" id="UP000273807"/>
    </source>
</evidence>
<name>A0A3N0C413_9MICC</name>
<accession>A0A3N0C413</accession>
<protein>
    <submittedName>
        <fullName evidence="1">Uncharacterized protein</fullName>
    </submittedName>
</protein>
<dbReference type="Proteomes" id="UP000273807">
    <property type="component" value="Unassembled WGS sequence"/>
</dbReference>
<reference evidence="1 2" key="1">
    <citation type="submission" date="2018-10" db="EMBL/GenBank/DDBJ databases">
        <title>Genome sequencing of Arthrobacter oryzae TNB02.</title>
        <authorList>
            <person name="Cho Y.-J."/>
            <person name="Cho A."/>
            <person name="Kim O.-S."/>
        </authorList>
    </citation>
    <scope>NUCLEOTIDE SEQUENCE [LARGE SCALE GENOMIC DNA]</scope>
    <source>
        <strain evidence="1 2">TNB02</strain>
    </source>
</reference>
<evidence type="ECO:0000313" key="1">
    <source>
        <dbReference type="EMBL" id="RNL57381.1"/>
    </source>
</evidence>
<dbReference type="AlphaFoldDB" id="A0A3N0C413"/>
<sequence>MYVYGYPTATALNMALDGIIDQYGAAECPATTPPGWQTWHFKNVAAQAMKGRLLGAAEAGTS</sequence>